<sequence length="99" mass="10856">MLQSGADLESQADSTLLNVSEGRANSELLQSAAQPKVAAIVNTKNPSDDKIANANADKSQKTLRIDTEAKKSVDTFDKDRINRTERQGRKKKHTSKDDT</sequence>
<gene>
    <name evidence="2" type="ORF">LIER_33434</name>
</gene>
<comment type="caution">
    <text evidence="2">The sequence shown here is derived from an EMBL/GenBank/DDBJ whole genome shotgun (WGS) entry which is preliminary data.</text>
</comment>
<reference evidence="2 3" key="1">
    <citation type="submission" date="2024-01" db="EMBL/GenBank/DDBJ databases">
        <title>The complete chloroplast genome sequence of Lithospermum erythrorhizon: insights into the phylogenetic relationship among Boraginaceae species and the maternal lineages of purple gromwells.</title>
        <authorList>
            <person name="Okada T."/>
            <person name="Watanabe K."/>
        </authorList>
    </citation>
    <scope>NUCLEOTIDE SEQUENCE [LARGE SCALE GENOMIC DNA]</scope>
</reference>
<evidence type="ECO:0000313" key="3">
    <source>
        <dbReference type="Proteomes" id="UP001454036"/>
    </source>
</evidence>
<dbReference type="EMBL" id="BAABME010013416">
    <property type="protein sequence ID" value="GAA0186146.1"/>
    <property type="molecule type" value="Genomic_DNA"/>
</dbReference>
<organism evidence="2 3">
    <name type="scientific">Lithospermum erythrorhizon</name>
    <name type="common">Purple gromwell</name>
    <name type="synonym">Lithospermum officinale var. erythrorhizon</name>
    <dbReference type="NCBI Taxonomy" id="34254"/>
    <lineage>
        <taxon>Eukaryota</taxon>
        <taxon>Viridiplantae</taxon>
        <taxon>Streptophyta</taxon>
        <taxon>Embryophyta</taxon>
        <taxon>Tracheophyta</taxon>
        <taxon>Spermatophyta</taxon>
        <taxon>Magnoliopsida</taxon>
        <taxon>eudicotyledons</taxon>
        <taxon>Gunneridae</taxon>
        <taxon>Pentapetalae</taxon>
        <taxon>asterids</taxon>
        <taxon>lamiids</taxon>
        <taxon>Boraginales</taxon>
        <taxon>Boraginaceae</taxon>
        <taxon>Boraginoideae</taxon>
        <taxon>Lithospermeae</taxon>
        <taxon>Lithospermum</taxon>
    </lineage>
</organism>
<keyword evidence="3" id="KW-1185">Reference proteome</keyword>
<evidence type="ECO:0000313" key="2">
    <source>
        <dbReference type="EMBL" id="GAA0186146.1"/>
    </source>
</evidence>
<feature type="region of interest" description="Disordered" evidence="1">
    <location>
        <begin position="43"/>
        <end position="99"/>
    </location>
</feature>
<accession>A0AAV3S2C7</accession>
<feature type="compositionally biased region" description="Basic residues" evidence="1">
    <location>
        <begin position="88"/>
        <end position="99"/>
    </location>
</feature>
<dbReference type="AlphaFoldDB" id="A0AAV3S2C7"/>
<protein>
    <submittedName>
        <fullName evidence="2">Uncharacterized protein</fullName>
    </submittedName>
</protein>
<feature type="compositionally biased region" description="Basic and acidic residues" evidence="1">
    <location>
        <begin position="58"/>
        <end position="87"/>
    </location>
</feature>
<proteinExistence type="predicted"/>
<dbReference type="Proteomes" id="UP001454036">
    <property type="component" value="Unassembled WGS sequence"/>
</dbReference>
<name>A0AAV3S2C7_LITER</name>
<evidence type="ECO:0000256" key="1">
    <source>
        <dbReference type="SAM" id="MobiDB-lite"/>
    </source>
</evidence>